<gene>
    <name evidence="1" type="ORF">KK060_19285</name>
</gene>
<proteinExistence type="predicted"/>
<dbReference type="Proteomes" id="UP000772618">
    <property type="component" value="Unassembled WGS sequence"/>
</dbReference>
<evidence type="ECO:0000313" key="1">
    <source>
        <dbReference type="EMBL" id="MBT1705443.1"/>
    </source>
</evidence>
<dbReference type="RefSeq" id="WP_254155390.1">
    <property type="nucleotide sequence ID" value="NZ_JAHESD010000056.1"/>
</dbReference>
<protein>
    <submittedName>
        <fullName evidence="1">Uncharacterized protein</fullName>
    </submittedName>
</protein>
<keyword evidence="2" id="KW-1185">Reference proteome</keyword>
<organism evidence="1 2">
    <name type="scientific">Chryseosolibacter indicus</name>
    <dbReference type="NCBI Taxonomy" id="2782351"/>
    <lineage>
        <taxon>Bacteria</taxon>
        <taxon>Pseudomonadati</taxon>
        <taxon>Bacteroidota</taxon>
        <taxon>Cytophagia</taxon>
        <taxon>Cytophagales</taxon>
        <taxon>Chryseotaleaceae</taxon>
        <taxon>Chryseosolibacter</taxon>
    </lineage>
</organism>
<comment type="caution">
    <text evidence="1">The sequence shown here is derived from an EMBL/GenBank/DDBJ whole genome shotgun (WGS) entry which is preliminary data.</text>
</comment>
<dbReference type="EMBL" id="JAHESD010000056">
    <property type="protein sequence ID" value="MBT1705443.1"/>
    <property type="molecule type" value="Genomic_DNA"/>
</dbReference>
<reference evidence="1 2" key="1">
    <citation type="submission" date="2021-05" db="EMBL/GenBank/DDBJ databases">
        <title>A Polyphasic approach of four new species of the genus Ohtaekwangia: Ohtaekwangia histidinii sp. nov., Ohtaekwangia cretensis sp. nov., Ohtaekwangia indiensis sp. nov., Ohtaekwangia reichenbachii sp. nov. from diverse environment.</title>
        <authorList>
            <person name="Octaviana S."/>
        </authorList>
    </citation>
    <scope>NUCLEOTIDE SEQUENCE [LARGE SCALE GENOMIC DNA]</scope>
    <source>
        <strain evidence="1 2">PWU20</strain>
    </source>
</reference>
<sequence>MAYLTRYNKTSIVDYTNLVVKKADSPIINKRLFVLGAKMDLYQNNTPASSFLNWDLSKNIFEGPDYYKNVTEVYRSFKKDVPEVIVDENDLLQPFFNRIPELSKRYVKDGVVYTRNN</sequence>
<evidence type="ECO:0000313" key="2">
    <source>
        <dbReference type="Proteomes" id="UP000772618"/>
    </source>
</evidence>
<name>A0ABS5VWL2_9BACT</name>
<accession>A0ABS5VWL2</accession>